<evidence type="ECO:0000259" key="10">
    <source>
        <dbReference type="PROSITE" id="PS50102"/>
    </source>
</evidence>
<dbReference type="PIRSF" id="PIRSF036424">
    <property type="entry name" value="eIF3b"/>
    <property type="match status" value="1"/>
</dbReference>
<keyword evidence="7" id="KW-0648">Protein biosynthesis</keyword>
<evidence type="ECO:0000256" key="8">
    <source>
        <dbReference type="PROSITE-ProRule" id="PRU00176"/>
    </source>
</evidence>
<gene>
    <name evidence="11" type="primary">ORF55587</name>
</gene>
<proteinExistence type="inferred from homology"/>
<dbReference type="InterPro" id="IPR011400">
    <property type="entry name" value="EIF3B"/>
</dbReference>
<evidence type="ECO:0000256" key="2">
    <source>
        <dbReference type="ARBA" id="ARBA00022490"/>
    </source>
</evidence>
<dbReference type="PANTHER" id="PTHR14068:SF0">
    <property type="entry name" value="EUKARYOTIC TRANSLATION INITIATION FACTOR 3 SUBUNIT B"/>
    <property type="match status" value="1"/>
</dbReference>
<dbReference type="PANTHER" id="PTHR14068">
    <property type="entry name" value="EUKARYOTIC TRANSLATION INITIATION FACTOR 3 EIF3 -RELATED"/>
    <property type="match status" value="1"/>
</dbReference>
<dbReference type="CDD" id="cd12278">
    <property type="entry name" value="RRM_eIF3B"/>
    <property type="match status" value="1"/>
</dbReference>
<dbReference type="InterPro" id="IPR013979">
    <property type="entry name" value="TIF_beta_prop-like"/>
</dbReference>
<keyword evidence="4" id="KW-0853">WD repeat</keyword>
<dbReference type="HAMAP" id="MF_03001">
    <property type="entry name" value="eIF3b"/>
    <property type="match status" value="1"/>
</dbReference>
<dbReference type="EMBL" id="HACG01018745">
    <property type="protein sequence ID" value="CEK65610.1"/>
    <property type="molecule type" value="Transcribed_RNA"/>
</dbReference>
<dbReference type="AlphaFoldDB" id="A0A0B6ZD00"/>
<keyword evidence="5" id="KW-0677">Repeat</keyword>
<dbReference type="GO" id="GO:0003743">
    <property type="term" value="F:translation initiation factor activity"/>
    <property type="evidence" value="ECO:0007669"/>
    <property type="project" value="UniProtKB-KW"/>
</dbReference>
<name>A0A0B6ZD00_9EUPU</name>
<keyword evidence="6 8" id="KW-0694">RNA-binding</keyword>
<dbReference type="InterPro" id="IPR035979">
    <property type="entry name" value="RBD_domain_sf"/>
</dbReference>
<evidence type="ECO:0000256" key="3">
    <source>
        <dbReference type="ARBA" id="ARBA00022540"/>
    </source>
</evidence>
<evidence type="ECO:0000256" key="5">
    <source>
        <dbReference type="ARBA" id="ARBA00022737"/>
    </source>
</evidence>
<dbReference type="PROSITE" id="PS50102">
    <property type="entry name" value="RRM"/>
    <property type="match status" value="1"/>
</dbReference>
<dbReference type="Gene3D" id="2.130.10.10">
    <property type="entry name" value="YVTN repeat-like/Quinoprotein amine dehydrogenase"/>
    <property type="match status" value="2"/>
</dbReference>
<feature type="non-terminal residue" evidence="11">
    <location>
        <position position="1"/>
    </location>
</feature>
<evidence type="ECO:0000256" key="9">
    <source>
        <dbReference type="SAM" id="MobiDB-lite"/>
    </source>
</evidence>
<evidence type="ECO:0000256" key="7">
    <source>
        <dbReference type="ARBA" id="ARBA00022917"/>
    </source>
</evidence>
<evidence type="ECO:0000256" key="1">
    <source>
        <dbReference type="ARBA" id="ARBA00004496"/>
    </source>
</evidence>
<dbReference type="GO" id="GO:0031369">
    <property type="term" value="F:translation initiation factor binding"/>
    <property type="evidence" value="ECO:0007669"/>
    <property type="project" value="InterPro"/>
</dbReference>
<dbReference type="Pfam" id="PF00076">
    <property type="entry name" value="RRM_1"/>
    <property type="match status" value="1"/>
</dbReference>
<keyword evidence="2" id="KW-0963">Cytoplasm</keyword>
<dbReference type="Gene3D" id="3.30.70.330">
    <property type="match status" value="1"/>
</dbReference>
<dbReference type="GO" id="GO:0005852">
    <property type="term" value="C:eukaryotic translation initiation factor 3 complex"/>
    <property type="evidence" value="ECO:0007669"/>
    <property type="project" value="InterPro"/>
</dbReference>
<dbReference type="InterPro" id="IPR034363">
    <property type="entry name" value="eIF3B_RRM"/>
</dbReference>
<feature type="compositionally biased region" description="Acidic residues" evidence="9">
    <location>
        <begin position="27"/>
        <end position="48"/>
    </location>
</feature>
<dbReference type="SUPFAM" id="SSF54928">
    <property type="entry name" value="RNA-binding domain, RBD"/>
    <property type="match status" value="1"/>
</dbReference>
<organism evidence="11">
    <name type="scientific">Arion vulgaris</name>
    <dbReference type="NCBI Taxonomy" id="1028688"/>
    <lineage>
        <taxon>Eukaryota</taxon>
        <taxon>Metazoa</taxon>
        <taxon>Spiralia</taxon>
        <taxon>Lophotrochozoa</taxon>
        <taxon>Mollusca</taxon>
        <taxon>Gastropoda</taxon>
        <taxon>Heterobranchia</taxon>
        <taxon>Euthyneura</taxon>
        <taxon>Panpulmonata</taxon>
        <taxon>Eupulmonata</taxon>
        <taxon>Stylommatophora</taxon>
        <taxon>Helicina</taxon>
        <taxon>Arionoidea</taxon>
        <taxon>Arionidae</taxon>
        <taxon>Arion</taxon>
    </lineage>
</organism>
<dbReference type="InterPro" id="IPR012677">
    <property type="entry name" value="Nucleotide-bd_a/b_plait_sf"/>
</dbReference>
<keyword evidence="3" id="KW-0396">Initiation factor</keyword>
<sequence length="707" mass="82547">RGVNMAAGRLDTDSRKSRESESHVEDDASENEEEMPNFSDSDDFADDVTDDELLGDLLRKKPKPSDSVDSVIIVDCIPEVGKDRLEKLKNVIKKLFSKFGNVVNTYYPVNEDGNTKGYMFLEFSSPQHAHEAVKMTNGYKLDKQHVFKVNHFSDFEKYVNIPEEWEPPDIKPYQDVGNVRSFLQNKDCYDQFSVIYGEGEKTAIFLNSPEPSKAEERARWTETYVRWSPQGTYLATFHQKGIALWGGPKFSQIMRFSHQGVQLIDFSPCEKYLVTFSPMQDSHEDPQAIIIWDILSGVKKRGFHCESRSTWPIFKWNHDGDYFARIGEDAISIYETPSFGLMEKKSLKVTAVRDFSWSPTDNIIAYWVPEMSNTPARVTLIEIPSRTELCVRNLFNVADCKMHWQKSGDYLCVKVDRYNKVKKADDKDQVKYGGVYYNFELFRIREKQIPVDKVEEKETVLAFAWEPVGSKFACIHGEAPRISVTFYNIQPRGRVETLKTLEKRSANHLFWSPNGQFIVLAGLRSMNGVLEFVDTQDMTIMTQTEHFMATDVEWDPTGRYVVSAVSWWGHKVDNGYWMWNFQGILQHKQPLEKFCQLQWRPRPPSLLGENRVKEIKKNFKTWAQKFEMEDSMRKMTASKDMLDKRRTLMEEYRQYRETKEQEFHEMKEIRLELHSGVDTDELCYQEDNFSEETIEFLVKVEEKVVEE</sequence>
<evidence type="ECO:0000256" key="4">
    <source>
        <dbReference type="ARBA" id="ARBA00022574"/>
    </source>
</evidence>
<dbReference type="InterPro" id="IPR000504">
    <property type="entry name" value="RRM_dom"/>
</dbReference>
<dbReference type="FunFam" id="3.30.70.330:FF:000235">
    <property type="entry name" value="Eukaryotic translation initiation factor 3 subunit B"/>
    <property type="match status" value="1"/>
</dbReference>
<dbReference type="FunFam" id="2.130.10.10:FF:001060">
    <property type="entry name" value="Eukaryotic translation initiation factor 3 subunit B"/>
    <property type="match status" value="1"/>
</dbReference>
<feature type="region of interest" description="Disordered" evidence="9">
    <location>
        <begin position="1"/>
        <end position="48"/>
    </location>
</feature>
<dbReference type="InterPro" id="IPR015943">
    <property type="entry name" value="WD40/YVTN_repeat-like_dom_sf"/>
</dbReference>
<protein>
    <recommendedName>
        <fullName evidence="10">RRM domain-containing protein</fullName>
    </recommendedName>
</protein>
<evidence type="ECO:0000256" key="6">
    <source>
        <dbReference type="ARBA" id="ARBA00022884"/>
    </source>
</evidence>
<evidence type="ECO:0000313" key="11">
    <source>
        <dbReference type="EMBL" id="CEK65610.1"/>
    </source>
</evidence>
<dbReference type="SMART" id="SM00360">
    <property type="entry name" value="RRM"/>
    <property type="match status" value="1"/>
</dbReference>
<dbReference type="SUPFAM" id="SSF82171">
    <property type="entry name" value="DPP6 N-terminal domain-like"/>
    <property type="match status" value="1"/>
</dbReference>
<dbReference type="Pfam" id="PF08662">
    <property type="entry name" value="eIF2A"/>
    <property type="match status" value="1"/>
</dbReference>
<accession>A0A0B6ZD00</accession>
<feature type="compositionally biased region" description="Basic and acidic residues" evidence="9">
    <location>
        <begin position="10"/>
        <end position="26"/>
    </location>
</feature>
<reference evidence="11" key="1">
    <citation type="submission" date="2014-12" db="EMBL/GenBank/DDBJ databases">
        <title>Insight into the proteome of Arion vulgaris.</title>
        <authorList>
            <person name="Aradska J."/>
            <person name="Bulat T."/>
            <person name="Smidak R."/>
            <person name="Sarate P."/>
            <person name="Gangsoo J."/>
            <person name="Sialana F."/>
            <person name="Bilban M."/>
            <person name="Lubec G."/>
        </authorList>
    </citation>
    <scope>NUCLEOTIDE SEQUENCE</scope>
    <source>
        <tissue evidence="11">Skin</tissue>
    </source>
</reference>
<dbReference type="GO" id="GO:0003723">
    <property type="term" value="F:RNA binding"/>
    <property type="evidence" value="ECO:0007669"/>
    <property type="project" value="UniProtKB-UniRule"/>
</dbReference>
<feature type="domain" description="RRM" evidence="10">
    <location>
        <begin position="70"/>
        <end position="154"/>
    </location>
</feature>
<comment type="subcellular location">
    <subcellularLocation>
        <location evidence="1">Cytoplasm</location>
    </subcellularLocation>
</comment>